<dbReference type="InterPro" id="IPR011009">
    <property type="entry name" value="Kinase-like_dom_sf"/>
</dbReference>
<dbReference type="PANTHER" id="PTHR21310:SF39">
    <property type="entry name" value="AMINOGLYCOSIDE PHOSPHOTRANSFERASE DOMAIN-CONTAINING PROTEIN"/>
    <property type="match status" value="1"/>
</dbReference>
<dbReference type="InterPro" id="IPR002575">
    <property type="entry name" value="Aminoglycoside_PTrfase"/>
</dbReference>
<dbReference type="STRING" id="34475.A0A4Y9XXE9"/>
<dbReference type="SUPFAM" id="SSF56112">
    <property type="entry name" value="Protein kinase-like (PK-like)"/>
    <property type="match status" value="1"/>
</dbReference>
<dbReference type="InterPro" id="IPR051678">
    <property type="entry name" value="AGP_Transferase"/>
</dbReference>
<protein>
    <recommendedName>
        <fullName evidence="1">Aminoglycoside phosphotransferase domain-containing protein</fullName>
    </recommendedName>
</protein>
<name>A0A4Y9XXE9_9APHY</name>
<accession>A0A4Y9XXE9</accession>
<evidence type="ECO:0000313" key="3">
    <source>
        <dbReference type="Proteomes" id="UP000298390"/>
    </source>
</evidence>
<evidence type="ECO:0000313" key="2">
    <source>
        <dbReference type="EMBL" id="TFY54452.1"/>
    </source>
</evidence>
<dbReference type="Gene3D" id="3.90.1200.10">
    <property type="match status" value="1"/>
</dbReference>
<dbReference type="AlphaFoldDB" id="A0A4Y9XXE9"/>
<sequence>MYSSFVLPYRYLTRVPQPSSIDHLTDEEVIHLVNTRPEQESGQIAFGDDNIFRVAHDIVGKYAQDQYRVGQHIDEPSEALTLDLVFQHTTIPVPRVRRVIRNGDSSNDILMDYIPGRQLSVVWPTMSVEEQLRIVFTLRGYVRQLQAIRHPRSAIPGPVAPGNEARISESPIWGNVIDQRGPFADYSAFCAWFDKAQEVAQSARQTIPWLAESSRQIRRDVPLNTLMGSTPLVLCHQDLNMRNILVGDDGRLWLIDWAWSGFYPPWFEYIAMKIQAEHEEQSVTNREEPFWDLMIPFICGPYYREERWLNSVSLAFMYKFERARRTDGASHVVIEDTLS</sequence>
<gene>
    <name evidence="2" type="ORF">EVJ58_g8858</name>
</gene>
<feature type="domain" description="Aminoglycoside phosphotransferase" evidence="1">
    <location>
        <begin position="89"/>
        <end position="270"/>
    </location>
</feature>
<proteinExistence type="predicted"/>
<organism evidence="2 3">
    <name type="scientific">Rhodofomes roseus</name>
    <dbReference type="NCBI Taxonomy" id="34475"/>
    <lineage>
        <taxon>Eukaryota</taxon>
        <taxon>Fungi</taxon>
        <taxon>Dikarya</taxon>
        <taxon>Basidiomycota</taxon>
        <taxon>Agaricomycotina</taxon>
        <taxon>Agaricomycetes</taxon>
        <taxon>Polyporales</taxon>
        <taxon>Rhodofomes</taxon>
    </lineage>
</organism>
<dbReference type="EMBL" id="SEKV01000696">
    <property type="protein sequence ID" value="TFY54452.1"/>
    <property type="molecule type" value="Genomic_DNA"/>
</dbReference>
<comment type="caution">
    <text evidence="2">The sequence shown here is derived from an EMBL/GenBank/DDBJ whole genome shotgun (WGS) entry which is preliminary data.</text>
</comment>
<dbReference type="PANTHER" id="PTHR21310">
    <property type="entry name" value="AMINOGLYCOSIDE PHOSPHOTRANSFERASE-RELATED-RELATED"/>
    <property type="match status" value="1"/>
</dbReference>
<reference evidence="2 3" key="1">
    <citation type="submission" date="2019-01" db="EMBL/GenBank/DDBJ databases">
        <title>Genome sequencing of the rare red list fungi Fomitopsis rosea.</title>
        <authorList>
            <person name="Buettner E."/>
            <person name="Kellner H."/>
        </authorList>
    </citation>
    <scope>NUCLEOTIDE SEQUENCE [LARGE SCALE GENOMIC DNA]</scope>
    <source>
        <strain evidence="2 3">DSM 105464</strain>
    </source>
</reference>
<dbReference type="Proteomes" id="UP000298390">
    <property type="component" value="Unassembled WGS sequence"/>
</dbReference>
<dbReference type="Pfam" id="PF01636">
    <property type="entry name" value="APH"/>
    <property type="match status" value="1"/>
</dbReference>
<evidence type="ECO:0000259" key="1">
    <source>
        <dbReference type="Pfam" id="PF01636"/>
    </source>
</evidence>